<dbReference type="Proteomes" id="UP000675968">
    <property type="component" value="Unassembled WGS sequence"/>
</dbReference>
<organism evidence="1 2">
    <name type="scientific">Candidatus Iainarchaeum sp</name>
    <dbReference type="NCBI Taxonomy" id="3101447"/>
    <lineage>
        <taxon>Archaea</taxon>
        <taxon>Candidatus Iainarchaeota</taxon>
        <taxon>Candidatus Iainarchaeia</taxon>
        <taxon>Candidatus Iainarchaeales</taxon>
        <taxon>Candidatus Iainarchaeaceae</taxon>
        <taxon>Candidatus Iainarchaeum</taxon>
    </lineage>
</organism>
<name>A0A8T4LEC1_9ARCH</name>
<protein>
    <submittedName>
        <fullName evidence="1">Uncharacterized protein</fullName>
    </submittedName>
</protein>
<reference evidence="1" key="2">
    <citation type="submission" date="2021-05" db="EMBL/GenBank/DDBJ databases">
        <title>Protein family content uncovers lineage relationships and bacterial pathway maintenance mechanisms in DPANN archaea.</title>
        <authorList>
            <person name="Castelle C.J."/>
            <person name="Meheust R."/>
            <person name="Jaffe A.L."/>
            <person name="Seitz K."/>
            <person name="Gong X."/>
            <person name="Baker B.J."/>
            <person name="Banfield J.F."/>
        </authorList>
    </citation>
    <scope>NUCLEOTIDE SEQUENCE</scope>
    <source>
        <strain evidence="1">RIFCSPLOWO2_01_FULL_AR10_48_17</strain>
    </source>
</reference>
<dbReference type="EMBL" id="JAGVWC010000008">
    <property type="protein sequence ID" value="MBS3061246.1"/>
    <property type="molecule type" value="Genomic_DNA"/>
</dbReference>
<reference evidence="1" key="1">
    <citation type="submission" date="2021-03" db="EMBL/GenBank/DDBJ databases">
        <authorList>
            <person name="Jaffe A."/>
        </authorList>
    </citation>
    <scope>NUCLEOTIDE SEQUENCE</scope>
    <source>
        <strain evidence="1">RIFCSPLOWO2_01_FULL_AR10_48_17</strain>
    </source>
</reference>
<dbReference type="AlphaFoldDB" id="A0A8T4LEC1"/>
<evidence type="ECO:0000313" key="2">
    <source>
        <dbReference type="Proteomes" id="UP000675968"/>
    </source>
</evidence>
<proteinExistence type="predicted"/>
<gene>
    <name evidence="1" type="ORF">J4215_01535</name>
</gene>
<sequence length="135" mass="15962">MPATRTALNRNHVPLGRRIKHATRVTTRAAKSWSRSKAAEYWSAQAIRSQLKEWKKTGLEYSFHNVRLRFRPSVLVNPKKRAVFKRRINELLRLRAMINRFEDARAGKNPDHWLSVDHAGHLERFRTIVRELNEL</sequence>
<accession>A0A8T4LEC1</accession>
<evidence type="ECO:0000313" key="1">
    <source>
        <dbReference type="EMBL" id="MBS3061246.1"/>
    </source>
</evidence>
<comment type="caution">
    <text evidence="1">The sequence shown here is derived from an EMBL/GenBank/DDBJ whole genome shotgun (WGS) entry which is preliminary data.</text>
</comment>